<dbReference type="GO" id="GO:0005506">
    <property type="term" value="F:iron ion binding"/>
    <property type="evidence" value="ECO:0007669"/>
    <property type="project" value="InterPro"/>
</dbReference>
<comment type="cofactor">
    <cofactor evidence="1 8">
        <name>heme</name>
        <dbReference type="ChEBI" id="CHEBI:30413"/>
    </cofactor>
</comment>
<comment type="similarity">
    <text evidence="3">Belongs to the cytochrome P450 family.</text>
</comment>
<evidence type="ECO:0000256" key="7">
    <source>
        <dbReference type="ARBA" id="ARBA00023033"/>
    </source>
</evidence>
<dbReference type="AlphaFoldDB" id="A0A4Z0A7M5"/>
<evidence type="ECO:0008006" key="11">
    <source>
        <dbReference type="Google" id="ProtNLM"/>
    </source>
</evidence>
<dbReference type="PRINTS" id="PR00385">
    <property type="entry name" value="P450"/>
</dbReference>
<name>A0A4Z0A7M5_9AGAM</name>
<dbReference type="PRINTS" id="PR00463">
    <property type="entry name" value="EP450I"/>
</dbReference>
<dbReference type="SUPFAM" id="SSF48264">
    <property type="entry name" value="Cytochrome P450"/>
    <property type="match status" value="1"/>
</dbReference>
<dbReference type="InterPro" id="IPR002401">
    <property type="entry name" value="Cyt_P450_E_grp-I"/>
</dbReference>
<comment type="caution">
    <text evidence="9">The sequence shown here is derived from an EMBL/GenBank/DDBJ whole genome shotgun (WGS) entry which is preliminary data.</text>
</comment>
<dbReference type="PANTHER" id="PTHR24305">
    <property type="entry name" value="CYTOCHROME P450"/>
    <property type="match status" value="1"/>
</dbReference>
<dbReference type="GO" id="GO:0004497">
    <property type="term" value="F:monooxygenase activity"/>
    <property type="evidence" value="ECO:0007669"/>
    <property type="project" value="UniProtKB-KW"/>
</dbReference>
<protein>
    <recommendedName>
        <fullName evidence="11">Cytochrome P450</fullName>
    </recommendedName>
</protein>
<keyword evidence="6 8" id="KW-0408">Iron</keyword>
<reference evidence="9 10" key="1">
    <citation type="submission" date="2019-02" db="EMBL/GenBank/DDBJ databases">
        <title>Genome sequencing of the rare red list fungi Hericium alpestre (H. flagellum).</title>
        <authorList>
            <person name="Buettner E."/>
            <person name="Kellner H."/>
        </authorList>
    </citation>
    <scope>NUCLEOTIDE SEQUENCE [LARGE SCALE GENOMIC DNA]</scope>
    <source>
        <strain evidence="9 10">DSM 108284</strain>
    </source>
</reference>
<evidence type="ECO:0000256" key="2">
    <source>
        <dbReference type="ARBA" id="ARBA00005179"/>
    </source>
</evidence>
<dbReference type="PANTHER" id="PTHR24305:SF187">
    <property type="entry name" value="P450, PUTATIVE (EUROFUNG)-RELATED"/>
    <property type="match status" value="1"/>
</dbReference>
<evidence type="ECO:0000256" key="8">
    <source>
        <dbReference type="PIRSR" id="PIRSR602401-1"/>
    </source>
</evidence>
<keyword evidence="4 8" id="KW-0479">Metal-binding</keyword>
<dbReference type="GO" id="GO:0020037">
    <property type="term" value="F:heme binding"/>
    <property type="evidence" value="ECO:0007669"/>
    <property type="project" value="InterPro"/>
</dbReference>
<dbReference type="Proteomes" id="UP000298061">
    <property type="component" value="Unassembled WGS sequence"/>
</dbReference>
<dbReference type="Gene3D" id="1.10.630.10">
    <property type="entry name" value="Cytochrome P450"/>
    <property type="match status" value="1"/>
</dbReference>
<evidence type="ECO:0000256" key="3">
    <source>
        <dbReference type="ARBA" id="ARBA00010617"/>
    </source>
</evidence>
<evidence type="ECO:0000256" key="4">
    <source>
        <dbReference type="ARBA" id="ARBA00022723"/>
    </source>
</evidence>
<keyword evidence="7" id="KW-0503">Monooxygenase</keyword>
<dbReference type="OrthoDB" id="6692864at2759"/>
<evidence type="ECO:0000256" key="1">
    <source>
        <dbReference type="ARBA" id="ARBA00001971"/>
    </source>
</evidence>
<dbReference type="InterPro" id="IPR050121">
    <property type="entry name" value="Cytochrome_P450_monoxygenase"/>
</dbReference>
<evidence type="ECO:0000313" key="9">
    <source>
        <dbReference type="EMBL" id="TFY83086.1"/>
    </source>
</evidence>
<dbReference type="InterPro" id="IPR036396">
    <property type="entry name" value="Cyt_P450_sf"/>
</dbReference>
<proteinExistence type="inferred from homology"/>
<dbReference type="Pfam" id="PF00067">
    <property type="entry name" value="p450"/>
    <property type="match status" value="2"/>
</dbReference>
<sequence>MGSQHPSQDTGIFLRPAETAQVRSHVGNRSIEKGLESQRLVADDANIEKVRPNFGSVVADGSLTVVAGSDTSATVMTTFFYYILLHPEYMKDVRAEVDAVYSLGGDVFDALKNPTNVPFMTACLQVWSAMSAGPRLIWVLDDLGMRPCGFNRLFHRVALAASLESGRGSSPGNTEIYVPGYSLHRDPRYFWPHPDGFWPMRWLLAAEDPNTSGPTLPSGEHFIHNATAFIPFSSGPANCVAKNLAWQEIRTIVGMLVHEFDVQPAGPLKGWERGLLDHYVLSKAPLRVVLSARAHDAD</sequence>
<dbReference type="GO" id="GO:0016705">
    <property type="term" value="F:oxidoreductase activity, acting on paired donors, with incorporation or reduction of molecular oxygen"/>
    <property type="evidence" value="ECO:0007669"/>
    <property type="project" value="InterPro"/>
</dbReference>
<accession>A0A4Z0A7M5</accession>
<keyword evidence="8" id="KW-0349">Heme</keyword>
<keyword evidence="10" id="KW-1185">Reference proteome</keyword>
<evidence type="ECO:0000313" key="10">
    <source>
        <dbReference type="Proteomes" id="UP000298061"/>
    </source>
</evidence>
<evidence type="ECO:0000256" key="5">
    <source>
        <dbReference type="ARBA" id="ARBA00023002"/>
    </source>
</evidence>
<dbReference type="InterPro" id="IPR001128">
    <property type="entry name" value="Cyt_P450"/>
</dbReference>
<comment type="pathway">
    <text evidence="2">Secondary metabolite biosynthesis.</text>
</comment>
<gene>
    <name evidence="9" type="ORF">EWM64_g922</name>
</gene>
<keyword evidence="5" id="KW-0560">Oxidoreductase</keyword>
<dbReference type="STRING" id="135208.A0A4Z0A7M5"/>
<feature type="binding site" description="axial binding residue" evidence="8">
    <location>
        <position position="239"/>
    </location>
    <ligand>
        <name>heme</name>
        <dbReference type="ChEBI" id="CHEBI:30413"/>
    </ligand>
    <ligandPart>
        <name>Fe</name>
        <dbReference type="ChEBI" id="CHEBI:18248"/>
    </ligandPart>
</feature>
<organism evidence="9 10">
    <name type="scientific">Hericium alpestre</name>
    <dbReference type="NCBI Taxonomy" id="135208"/>
    <lineage>
        <taxon>Eukaryota</taxon>
        <taxon>Fungi</taxon>
        <taxon>Dikarya</taxon>
        <taxon>Basidiomycota</taxon>
        <taxon>Agaricomycotina</taxon>
        <taxon>Agaricomycetes</taxon>
        <taxon>Russulales</taxon>
        <taxon>Hericiaceae</taxon>
        <taxon>Hericium</taxon>
    </lineage>
</organism>
<dbReference type="EMBL" id="SFCI01000054">
    <property type="protein sequence ID" value="TFY83086.1"/>
    <property type="molecule type" value="Genomic_DNA"/>
</dbReference>
<evidence type="ECO:0000256" key="6">
    <source>
        <dbReference type="ARBA" id="ARBA00023004"/>
    </source>
</evidence>